<keyword evidence="1" id="KW-0328">Glycosyltransferase</keyword>
<feature type="transmembrane region" description="Helical" evidence="3">
    <location>
        <begin position="789"/>
        <end position="806"/>
    </location>
</feature>
<dbReference type="Proteomes" id="UP000242972">
    <property type="component" value="Unassembled WGS sequence"/>
</dbReference>
<feature type="transmembrane region" description="Helical" evidence="3">
    <location>
        <begin position="853"/>
        <end position="872"/>
    </location>
</feature>
<feature type="domain" description="Glycosyl hydrolase 94 catalytic" evidence="6">
    <location>
        <begin position="2174"/>
        <end position="2601"/>
    </location>
</feature>
<dbReference type="PANTHER" id="PTHR37469:SF2">
    <property type="entry name" value="CELLOBIONIC ACID PHOSPHORYLASE"/>
    <property type="match status" value="1"/>
</dbReference>
<dbReference type="Gene3D" id="2.70.98.40">
    <property type="entry name" value="Glycoside hydrolase, family 65, N-terminal domain"/>
    <property type="match status" value="2"/>
</dbReference>
<sequence>MRLNTDQLRVQAREFALLSDLVPRHPQTRTFWPQFKRDVSSLHSFSIRLSHRRVPCSQPAEDWLLDHIAFIQTQSQEVLRQLPRHVFHQLPRMRLNGMPRVYAICQNYLHHADGHYDAQDFEQYLQAYQEVSVLTTLECWVLPSAMRVVIIRQLAENMREVRHRHEICNRVTDVLNSSPSRQRVQSALNQMVGRRPLSAAEVVHLVRHLNEWEPEMETVRDWLSAYVDNNHWDLEHMTSFEHEFDAHLQVICGDLVTSLHRVERQPWRSTFINISHVDQILREDPKGEYRLLDFASQDLLRGRVEKIARQLRLPETLIARTAVQIAGKFDEQAHPGGLSPRQTHFAYYLLDPEGIRQLSHALSDIRRPGMHPSWTIRRHALSAFWLGLGILFVGLMWASSYWVTYHIANTQWWAWIIIFAALSLPVSEWMVAVVQSAIVRGYPSRILLRYDFSTAVPEDACTMVVIPIIWSHLDEVDDVMSRLEVHYLANRQPNIYFAVLADFEDGTAETSLGDQELILYAKNHIERLNAEYGADRFLLFHRVRRYNPAESVFMGWERKRGKLVEFVELLSGSQNTSFTTVHGNQNTLPRIRYVFTVDHDTKLPIGVVARMAGTIHFPYNRPRLNASQTRVVEGFGVLQPRIAVSYDSAQGSHLAALWAGEPGIDPYVFAVSHPYQNLFGEATFVGKGIFDVEAFRKTVVERIPDNLVLSHDLLEGGFLRTGLTPDIEVVEDHPSSFYSYQRRADRWIRGDWQLLPWLGTQCKNRWGLSQRVDLSPLARWQIIDNLRRSLVAPSLFLVALLGLSVLPGHRDVWAGIVLLTIFLPMIQAIAGGLWSRSRLKQIGLAFEQSMVQLITLPFTAVGNIIAIVRTLYRLFVSRRNLLEWVPAKRTNRRGNHTFVYEREGYAAIALFAVWAWLATSPGDHIIGTVLPALWLLSGYMIERMSRPLTKPQALWVEAAKPQLELWAGQIWAFFDHYVTAHESWLPPDNVQFPMGEKIAHRTSPTNIGLYLASVVAARDLNLVDTPTMIQRIDSTLATLVTMEKWHGHLFNWYDTETAKPLEPRYVSTVDSGNFVAYLMLVRRALRERRHREHDCADQLRNLETQVWHLIANTDFKPLFSADEQLFAIGYNLSRHQRDTSLYDLLASESRQTSFLAIALGQIPASHWFVLGRAMTISNGRKTLLSWSGSMFEYLLPSLILPTYRQSVWDATYQGVVARQRRYAAMRGVPWGISESGYYQFDYQWNYQYKAFGVPGLGMNSGLDEDLVVAPYATIMALPYAGNQALQSLAQLETLGAKGDFGFYEAVDFTRRRLPQGSNYQVVKSFMAHHQAMSLLTLTNLLCQDAMVVRMQTDPYVRAANLLLQERVPDHPALMKLPTGTPPSLPQMEISPQGVSRRFTEPEPKPQVNIVSNGHLLSFCREDGSGQLAWEDLDITRWRNDPVVSAGGYAIYLRDVDTEAIWSASPYPCRTTTVIETIFHINHTSFQGSCLDISWNLNITIHPDMDAEIRRLVVTNNSGQLRHLEVTSFLELALANPAADRAHLAFSKLFIETAHNPKEHCLLAHRRSRQPGEPEIWAAHTIYLAGDPGPYEFETDRAQFIGRSHSLSTPQGIGQPLTGSSGSVIDPAFVMRKPLHLAPGESATIYLITAVAADRSTVTGILDQLREPAQVEQGFQLAWARSQIDLHYMALTADQAVESQIFASSLIYRSPLTRQKRDAIVRNQRGQTALWPYGISGDLPIAVVHITTLADLPFLGLVARLHRYLKLLGIASDLVILSETGKSSEETLQHLAGHLRSRGINTMDHVIAVDASQLSHDELILLRAVAHVWLKAGGPSLEAQLKAVPDQTMPRGTLLPLIRGNRPLHPPLAGVQGEFFNGWGAFVDQGRAYRISVQPNAVPPRPWSNILANPNFGCLVTELGTGYTWWKNSRECKLTPWSNDPVLDPPGECLYLQDLDTKTLWSATASPAGGDKTFSVTHGFGFTRIEQSQGDIVHEMEIKVPLHDPIKLVRLKIRNRSNHSKHIAVTYYAAWVIGVDQDQASPYIVTWWNQETQTLMARNTYQETFRDAVAFLHFSTPESRRVSSSWTGNRGEFIGLGGSLANPASLAQEQLSCTTGAFQSSCGALQHVVDIPAQGETTVLILLGCASSTAQVDELVKHFGNEPAYQNTSIQVTGYWQHMTSQVMVKTPDRAMDLLLNGWLLYQTVSSRLWGRTAFYQAGGAFGFRDQLQDALALLHAEPKIARDQILLSAAHQYREGDVQHWWHQDTRRGIRTRISDDLLWLPYTVLRYWEQTGDASIFHVNVPYLVSDPLSPEENDRYEETRVSEDEGSILDHCLRAIFHAAQFGRHGIPLIGAGDWNDGMNRIGIHGRGESVWLGWFFLDVLKRFVRFGTHVPGMLSNDVVGQFQTTIAALQNNLNTFAWDGEWFRRAYTDDGTWIGTRNEPEGQIDAIAQSWAVISQGTSHRRQLRAMQSFDRELVDNTLHLAKLLTPPFDNMQPHLGYIQAYPPGIRENGGQYTHGVIWSIVAWSMLGRGDKAFELFSLLNPILHTDSAAGVLLYQNEPYVMSADIYTAPNYQGRAGWSWYTGSASWMYQAGLESILGIKRRGIRLFIKPSVPWQWDHFMIDYHFGTSTYHIQVKLHQGDTACQWSVDGHSPETIPYLTLMDDGHAHTAICHVYSPAQVLV</sequence>
<organism evidence="7 8">
    <name type="scientific">Sulfobacillus benefaciens</name>
    <dbReference type="NCBI Taxonomy" id="453960"/>
    <lineage>
        <taxon>Bacteria</taxon>
        <taxon>Bacillati</taxon>
        <taxon>Bacillota</taxon>
        <taxon>Clostridia</taxon>
        <taxon>Eubacteriales</taxon>
        <taxon>Clostridiales Family XVII. Incertae Sedis</taxon>
        <taxon>Sulfobacillus</taxon>
    </lineage>
</organism>
<dbReference type="GO" id="GO:0016757">
    <property type="term" value="F:glycosyltransferase activity"/>
    <property type="evidence" value="ECO:0007669"/>
    <property type="project" value="UniProtKB-KW"/>
</dbReference>
<evidence type="ECO:0000256" key="2">
    <source>
        <dbReference type="ARBA" id="ARBA00022679"/>
    </source>
</evidence>
<accession>A0A2T2XIL1</accession>
<keyword evidence="2" id="KW-0808">Transferase</keyword>
<keyword evidence="3" id="KW-0472">Membrane</keyword>
<evidence type="ECO:0000259" key="4">
    <source>
        <dbReference type="Pfam" id="PF06165"/>
    </source>
</evidence>
<dbReference type="Gene3D" id="1.50.10.10">
    <property type="match status" value="1"/>
</dbReference>
<dbReference type="InterPro" id="IPR052047">
    <property type="entry name" value="GH94_Enzymes"/>
</dbReference>
<dbReference type="InterPro" id="IPR008928">
    <property type="entry name" value="6-hairpin_glycosidase_sf"/>
</dbReference>
<protein>
    <submittedName>
        <fullName evidence="7">Carbohydrate-binding protein</fullName>
    </submittedName>
</protein>
<dbReference type="InterPro" id="IPR037824">
    <property type="entry name" value="GH94N_2_NdvB"/>
</dbReference>
<dbReference type="InterPro" id="IPR037018">
    <property type="entry name" value="GH65_N"/>
</dbReference>
<dbReference type="Pfam" id="PF17167">
    <property type="entry name" value="Glyco_hydro_94"/>
    <property type="match status" value="1"/>
</dbReference>
<evidence type="ECO:0000313" key="8">
    <source>
        <dbReference type="Proteomes" id="UP000242972"/>
    </source>
</evidence>
<evidence type="ECO:0000256" key="3">
    <source>
        <dbReference type="SAM" id="Phobius"/>
    </source>
</evidence>
<dbReference type="Gene3D" id="2.60.420.10">
    <property type="entry name" value="Maltose phosphorylase, domain 3"/>
    <property type="match status" value="1"/>
</dbReference>
<feature type="transmembrane region" description="Helical" evidence="3">
    <location>
        <begin position="412"/>
        <end position="439"/>
    </location>
</feature>
<feature type="domain" description="Glycoamylase-like" evidence="5">
    <location>
        <begin position="1144"/>
        <end position="1344"/>
    </location>
</feature>
<dbReference type="SUPFAM" id="SSF74650">
    <property type="entry name" value="Galactose mutarotase-like"/>
    <property type="match status" value="2"/>
</dbReference>
<reference evidence="7 8" key="1">
    <citation type="journal article" date="2014" name="BMC Genomics">
        <title>Comparison of environmental and isolate Sulfobacillus genomes reveals diverse carbon, sulfur, nitrogen, and hydrogen metabolisms.</title>
        <authorList>
            <person name="Justice N.B."/>
            <person name="Norman A."/>
            <person name="Brown C.T."/>
            <person name="Singh A."/>
            <person name="Thomas B.C."/>
            <person name="Banfield J.F."/>
        </authorList>
    </citation>
    <scope>NUCLEOTIDE SEQUENCE [LARGE SCALE GENOMIC DNA]</scope>
    <source>
        <strain evidence="7">AMDSBA4</strain>
    </source>
</reference>
<keyword evidence="3" id="KW-0812">Transmembrane</keyword>
<dbReference type="InterPro" id="IPR012341">
    <property type="entry name" value="6hp_glycosidase-like_sf"/>
</dbReference>
<evidence type="ECO:0000256" key="1">
    <source>
        <dbReference type="ARBA" id="ARBA00022676"/>
    </source>
</evidence>
<feature type="domain" description="Glycosyl hydrolase 94 supersandwich" evidence="4">
    <location>
        <begin position="1886"/>
        <end position="2160"/>
    </location>
</feature>
<dbReference type="Gene3D" id="1.50.10.140">
    <property type="match status" value="1"/>
</dbReference>
<dbReference type="GO" id="GO:0005975">
    <property type="term" value="P:carbohydrate metabolic process"/>
    <property type="evidence" value="ECO:0007669"/>
    <property type="project" value="InterPro"/>
</dbReference>
<dbReference type="GO" id="GO:0030246">
    <property type="term" value="F:carbohydrate binding"/>
    <property type="evidence" value="ECO:0007669"/>
    <property type="project" value="InterPro"/>
</dbReference>
<dbReference type="EMBL" id="PXYW01000010">
    <property type="protein sequence ID" value="PSR34300.1"/>
    <property type="molecule type" value="Genomic_DNA"/>
</dbReference>
<dbReference type="SMART" id="SM01068">
    <property type="entry name" value="CBM_X"/>
    <property type="match status" value="2"/>
</dbReference>
<comment type="caution">
    <text evidence="7">The sequence shown here is derived from an EMBL/GenBank/DDBJ whole genome shotgun (WGS) entry which is preliminary data.</text>
</comment>
<keyword evidence="3" id="KW-1133">Transmembrane helix</keyword>
<evidence type="ECO:0000313" key="7">
    <source>
        <dbReference type="EMBL" id="PSR34300.1"/>
    </source>
</evidence>
<dbReference type="InterPro" id="IPR033432">
    <property type="entry name" value="GH94_catalytic"/>
</dbReference>
<dbReference type="InterPro" id="IPR019282">
    <property type="entry name" value="Glycoamylase-like_cons_dom"/>
</dbReference>
<dbReference type="InterPro" id="IPR010383">
    <property type="entry name" value="Glyco_hydrolase_94_b-supersand"/>
</dbReference>
<dbReference type="SUPFAM" id="SSF48208">
    <property type="entry name" value="Six-hairpin glycosidases"/>
    <property type="match status" value="1"/>
</dbReference>
<dbReference type="PANTHER" id="PTHR37469">
    <property type="entry name" value="CELLOBIONIC ACID PHOSPHORYLASE-RELATED"/>
    <property type="match status" value="1"/>
</dbReference>
<gene>
    <name evidence="7" type="ORF">C7B46_06130</name>
</gene>
<name>A0A2T2XIL1_9FIRM</name>
<feature type="transmembrane region" description="Helical" evidence="3">
    <location>
        <begin position="380"/>
        <end position="400"/>
    </location>
</feature>
<dbReference type="CDD" id="cd11753">
    <property type="entry name" value="GH94N_ChvB_NdvB_2_like"/>
    <property type="match status" value="1"/>
</dbReference>
<evidence type="ECO:0000259" key="6">
    <source>
        <dbReference type="Pfam" id="PF17167"/>
    </source>
</evidence>
<dbReference type="InterPro" id="IPR011013">
    <property type="entry name" value="Gal_mutarotase_sf_dom"/>
</dbReference>
<dbReference type="CDD" id="cd11756">
    <property type="entry name" value="GH94N_ChvB_NdvB_1_like"/>
    <property type="match status" value="1"/>
</dbReference>
<proteinExistence type="predicted"/>
<feature type="transmembrane region" description="Helical" evidence="3">
    <location>
        <begin position="812"/>
        <end position="833"/>
    </location>
</feature>
<feature type="domain" description="Glycosyl hydrolase 94 supersandwich" evidence="4">
    <location>
        <begin position="1397"/>
        <end position="1666"/>
    </location>
</feature>
<dbReference type="InterPro" id="IPR037820">
    <property type="entry name" value="GH94N_NdvB"/>
</dbReference>
<dbReference type="Pfam" id="PF06165">
    <property type="entry name" value="GH94_b-supersand"/>
    <property type="match status" value="2"/>
</dbReference>
<dbReference type="Pfam" id="PF10091">
    <property type="entry name" value="Glycoamylase"/>
    <property type="match status" value="1"/>
</dbReference>
<evidence type="ECO:0000259" key="5">
    <source>
        <dbReference type="Pfam" id="PF10091"/>
    </source>
</evidence>